<gene>
    <name evidence="9" type="ORF">NDK43_18715</name>
</gene>
<feature type="transmembrane region" description="Helical" evidence="8">
    <location>
        <begin position="57"/>
        <end position="78"/>
    </location>
</feature>
<protein>
    <submittedName>
        <fullName evidence="9">Multidrug efflux SMR transporter</fullName>
    </submittedName>
</protein>
<dbReference type="EMBL" id="JAMQCR010000001">
    <property type="protein sequence ID" value="MCM2534024.1"/>
    <property type="molecule type" value="Genomic_DNA"/>
</dbReference>
<keyword evidence="2" id="KW-0813">Transport</keyword>
<evidence type="ECO:0000256" key="4">
    <source>
        <dbReference type="ARBA" id="ARBA00022692"/>
    </source>
</evidence>
<evidence type="ECO:0000313" key="10">
    <source>
        <dbReference type="Proteomes" id="UP001523262"/>
    </source>
</evidence>
<keyword evidence="6 8" id="KW-0472">Membrane</keyword>
<comment type="similarity">
    <text evidence="7">Belongs to the drug/metabolite transporter (DMT) superfamily. Small multidrug resistance (SMR) (TC 2.A.7.1) family.</text>
</comment>
<feature type="transmembrane region" description="Helical" evidence="8">
    <location>
        <begin position="33"/>
        <end position="50"/>
    </location>
</feature>
<dbReference type="Gene3D" id="1.10.3730.20">
    <property type="match status" value="1"/>
</dbReference>
<keyword evidence="4 7" id="KW-0812">Transmembrane</keyword>
<evidence type="ECO:0000256" key="6">
    <source>
        <dbReference type="ARBA" id="ARBA00023136"/>
    </source>
</evidence>
<evidence type="ECO:0000256" key="1">
    <source>
        <dbReference type="ARBA" id="ARBA00004651"/>
    </source>
</evidence>
<reference evidence="9 10" key="1">
    <citation type="submission" date="2022-06" db="EMBL/GenBank/DDBJ databases">
        <authorList>
            <person name="Jeon C.O."/>
        </authorList>
    </citation>
    <scope>NUCLEOTIDE SEQUENCE [LARGE SCALE GENOMIC DNA]</scope>
    <source>
        <strain evidence="9 10">KCTC 13943</strain>
    </source>
</reference>
<organism evidence="9 10">
    <name type="scientific">Neobacillus pocheonensis</name>
    <dbReference type="NCBI Taxonomy" id="363869"/>
    <lineage>
        <taxon>Bacteria</taxon>
        <taxon>Bacillati</taxon>
        <taxon>Bacillota</taxon>
        <taxon>Bacilli</taxon>
        <taxon>Bacillales</taxon>
        <taxon>Bacillaceae</taxon>
        <taxon>Neobacillus</taxon>
    </lineage>
</organism>
<dbReference type="Proteomes" id="UP001523262">
    <property type="component" value="Unassembled WGS sequence"/>
</dbReference>
<name>A0ABT0WET7_9BACI</name>
<comment type="subcellular location">
    <subcellularLocation>
        <location evidence="1 7">Cell membrane</location>
        <topology evidence="1 7">Multi-pass membrane protein</topology>
    </subcellularLocation>
</comment>
<keyword evidence="5 8" id="KW-1133">Transmembrane helix</keyword>
<proteinExistence type="inferred from homology"/>
<feature type="transmembrane region" description="Helical" evidence="8">
    <location>
        <begin position="84"/>
        <end position="104"/>
    </location>
</feature>
<dbReference type="InterPro" id="IPR045324">
    <property type="entry name" value="Small_multidrug_res"/>
</dbReference>
<dbReference type="PANTHER" id="PTHR30561">
    <property type="entry name" value="SMR FAMILY PROTON-DEPENDENT DRUG EFFLUX TRANSPORTER SUGE"/>
    <property type="match status" value="1"/>
</dbReference>
<evidence type="ECO:0000256" key="7">
    <source>
        <dbReference type="RuleBase" id="RU003942"/>
    </source>
</evidence>
<accession>A0ABT0WET7</accession>
<evidence type="ECO:0000256" key="3">
    <source>
        <dbReference type="ARBA" id="ARBA00022475"/>
    </source>
</evidence>
<dbReference type="SUPFAM" id="SSF103481">
    <property type="entry name" value="Multidrug resistance efflux transporter EmrE"/>
    <property type="match status" value="1"/>
</dbReference>
<dbReference type="Pfam" id="PF00893">
    <property type="entry name" value="Multi_Drug_Res"/>
    <property type="match status" value="1"/>
</dbReference>
<keyword evidence="10" id="KW-1185">Reference proteome</keyword>
<sequence>MGWLFVILAGTCEIIGAAGLKLYSQRKTVRNGTLYIGGFGASFIFLYTSFHYLQVSIAYAVWIGIGTAGAVLINMYLFGESKNAGRVFSVILILIGVMGLKAFLKFGTSR</sequence>
<evidence type="ECO:0000313" key="9">
    <source>
        <dbReference type="EMBL" id="MCM2534024.1"/>
    </source>
</evidence>
<evidence type="ECO:0000256" key="8">
    <source>
        <dbReference type="SAM" id="Phobius"/>
    </source>
</evidence>
<dbReference type="PANTHER" id="PTHR30561:SF0">
    <property type="entry name" value="GUANIDINIUM EXPORTER"/>
    <property type="match status" value="1"/>
</dbReference>
<keyword evidence="3" id="KW-1003">Cell membrane</keyword>
<dbReference type="InterPro" id="IPR037185">
    <property type="entry name" value="EmrE-like"/>
</dbReference>
<evidence type="ECO:0000256" key="2">
    <source>
        <dbReference type="ARBA" id="ARBA00022448"/>
    </source>
</evidence>
<evidence type="ECO:0000256" key="5">
    <source>
        <dbReference type="ARBA" id="ARBA00022989"/>
    </source>
</evidence>
<dbReference type="InterPro" id="IPR000390">
    <property type="entry name" value="Small_drug/metabolite_transptr"/>
</dbReference>
<comment type="caution">
    <text evidence="9">The sequence shown here is derived from an EMBL/GenBank/DDBJ whole genome shotgun (WGS) entry which is preliminary data.</text>
</comment>